<dbReference type="PANTHER" id="PTHR21235">
    <property type="entry name" value="IMIDAZOLE GLYCEROL PHOSPHATE SYNTHASE SUBUNIT HISF/H IGP SYNTHASE SUBUNIT HISF/H"/>
    <property type="match status" value="1"/>
</dbReference>
<dbReference type="EMBL" id="MN740878">
    <property type="protein sequence ID" value="QHU16266.1"/>
    <property type="molecule type" value="Genomic_DNA"/>
</dbReference>
<reference evidence="3" key="1">
    <citation type="journal article" date="2020" name="Nature">
        <title>Giant virus diversity and host interactions through global metagenomics.</title>
        <authorList>
            <person name="Schulz F."/>
            <person name="Roux S."/>
            <person name="Paez-Espino D."/>
            <person name="Jungbluth S."/>
            <person name="Walsh D.A."/>
            <person name="Denef V.J."/>
            <person name="McMahon K.D."/>
            <person name="Konstantinidis K.T."/>
            <person name="Eloe-Fadrosh E.A."/>
            <person name="Kyrpides N.C."/>
            <person name="Woyke T."/>
        </authorList>
    </citation>
    <scope>NUCLEOTIDE SEQUENCE</scope>
    <source>
        <strain evidence="3">GVMAG-S-3300011013-78</strain>
    </source>
</reference>
<dbReference type="InterPro" id="IPR006062">
    <property type="entry name" value="His_biosynth"/>
</dbReference>
<dbReference type="InterPro" id="IPR011060">
    <property type="entry name" value="RibuloseP-bd_barrel"/>
</dbReference>
<dbReference type="PANTHER" id="PTHR21235:SF2">
    <property type="entry name" value="IMIDAZOLE GLYCEROL PHOSPHATE SYNTHASE HISHF"/>
    <property type="match status" value="1"/>
</dbReference>
<dbReference type="Pfam" id="PF00977">
    <property type="entry name" value="His_biosynth"/>
    <property type="match status" value="1"/>
</dbReference>
<dbReference type="GO" id="GO:0000107">
    <property type="term" value="F:imidazoleglycerol-phosphate synthase activity"/>
    <property type="evidence" value="ECO:0007669"/>
    <property type="project" value="TreeGrafter"/>
</dbReference>
<dbReference type="Gene3D" id="3.20.20.70">
    <property type="entry name" value="Aldolase class I"/>
    <property type="match status" value="1"/>
</dbReference>
<dbReference type="Pfam" id="PF07685">
    <property type="entry name" value="GATase_3"/>
    <property type="match status" value="1"/>
</dbReference>
<dbReference type="SUPFAM" id="SSF51366">
    <property type="entry name" value="Ribulose-phoshate binding barrel"/>
    <property type="match status" value="1"/>
</dbReference>
<dbReference type="Gene3D" id="3.40.50.880">
    <property type="match status" value="1"/>
</dbReference>
<dbReference type="GO" id="GO:0000105">
    <property type="term" value="P:L-histidine biosynthetic process"/>
    <property type="evidence" value="ECO:0007669"/>
    <property type="project" value="InterPro"/>
</dbReference>
<dbReference type="PROSITE" id="PS51273">
    <property type="entry name" value="GATASE_TYPE_1"/>
    <property type="match status" value="1"/>
</dbReference>
<keyword evidence="1" id="KW-0315">Glutamine amidotransferase</keyword>
<accession>A0A6C0KGK0</accession>
<dbReference type="SUPFAM" id="SSF52317">
    <property type="entry name" value="Class I glutamine amidotransferase-like"/>
    <property type="match status" value="1"/>
</dbReference>
<organism evidence="3">
    <name type="scientific">viral metagenome</name>
    <dbReference type="NCBI Taxonomy" id="1070528"/>
    <lineage>
        <taxon>unclassified sequences</taxon>
        <taxon>metagenomes</taxon>
        <taxon>organismal metagenomes</taxon>
    </lineage>
</organism>
<dbReference type="PROSITE" id="PS51274">
    <property type="entry name" value="GATASE_COBBQ"/>
    <property type="match status" value="1"/>
</dbReference>
<evidence type="ECO:0000313" key="3">
    <source>
        <dbReference type="EMBL" id="QHU16266.1"/>
    </source>
</evidence>
<dbReference type="InterPro" id="IPR029062">
    <property type="entry name" value="Class_I_gatase-like"/>
</dbReference>
<feature type="domain" description="CobB/CobQ-like glutamine amidotransferase" evidence="2">
    <location>
        <begin position="270"/>
        <end position="358"/>
    </location>
</feature>
<dbReference type="InterPro" id="IPR011698">
    <property type="entry name" value="GATase_3"/>
</dbReference>
<name>A0A6C0KGK0_9ZZZZ</name>
<dbReference type="InterPro" id="IPR050064">
    <property type="entry name" value="IGPS_HisA/HisF"/>
</dbReference>
<protein>
    <recommendedName>
        <fullName evidence="2">CobB/CobQ-like glutamine amidotransferase domain-containing protein</fullName>
    </recommendedName>
</protein>
<dbReference type="InterPro" id="IPR013785">
    <property type="entry name" value="Aldolase_TIM"/>
</dbReference>
<dbReference type="AlphaFoldDB" id="A0A6C0KGK0"/>
<sequence length="402" mass="46836">MRIITKFDIRNDNIVKGINYEGVEKIGDFQEIYKKVNNYIKKNVNNNFEIILNDVTASLYGIKSGKENIKEILENKLSLPHIISGGIDSIEEVNNKMKIGGDRIMLNTYLHENISILDDINNLYGSQIIIPSIETRFINGDYYVYKNYGREETNITLINWIKELKKNNVIEILIISIDRDGTLEGYDDLLLNYLKQTDIFCDGTMSCLYAGGINNLDSLKDIEEKYSFITGVSISTLFYKKIEEKFYFLSYLEGNIVSVKKHFSKIYNCIFVNNIKEIPNNETICITGHYNSYILIDILKKHDDFDMLKKRIHENSIKYIGICSGLQILLTEIYDEFDNDKKIEGLDILRYKIIKCEKPNIGFKNNKFYCHLYKIIDLSNNVVNEYKQDNIEGYQYHPENSL</sequence>
<evidence type="ECO:0000259" key="2">
    <source>
        <dbReference type="Pfam" id="PF07685"/>
    </source>
</evidence>
<proteinExistence type="predicted"/>
<evidence type="ECO:0000256" key="1">
    <source>
        <dbReference type="ARBA" id="ARBA00022962"/>
    </source>
</evidence>